<accession>A0A4C1Y0Z4</accession>
<feature type="region of interest" description="Disordered" evidence="1">
    <location>
        <begin position="111"/>
        <end position="140"/>
    </location>
</feature>
<feature type="compositionally biased region" description="Polar residues" evidence="1">
    <location>
        <begin position="120"/>
        <end position="136"/>
    </location>
</feature>
<feature type="compositionally biased region" description="Polar residues" evidence="1">
    <location>
        <begin position="241"/>
        <end position="251"/>
    </location>
</feature>
<evidence type="ECO:0000313" key="4">
    <source>
        <dbReference type="Proteomes" id="UP000299102"/>
    </source>
</evidence>
<reference evidence="3 4" key="1">
    <citation type="journal article" date="2019" name="Commun. Biol.">
        <title>The bagworm genome reveals a unique fibroin gene that provides high tensile strength.</title>
        <authorList>
            <person name="Kono N."/>
            <person name="Nakamura H."/>
            <person name="Ohtoshi R."/>
            <person name="Tomita M."/>
            <person name="Numata K."/>
            <person name="Arakawa K."/>
        </authorList>
    </citation>
    <scope>NUCLEOTIDE SEQUENCE [LARGE SCALE GENOMIC DNA]</scope>
</reference>
<feature type="region of interest" description="Disordered" evidence="1">
    <location>
        <begin position="225"/>
        <end position="251"/>
    </location>
</feature>
<feature type="compositionally biased region" description="Low complexity" evidence="1">
    <location>
        <begin position="159"/>
        <end position="174"/>
    </location>
</feature>
<comment type="caution">
    <text evidence="3">The sequence shown here is derived from an EMBL/GenBank/DDBJ whole genome shotgun (WGS) entry which is preliminary data.</text>
</comment>
<organism evidence="3 4">
    <name type="scientific">Eumeta variegata</name>
    <name type="common">Bagworm moth</name>
    <name type="synonym">Eumeta japonica</name>
    <dbReference type="NCBI Taxonomy" id="151549"/>
    <lineage>
        <taxon>Eukaryota</taxon>
        <taxon>Metazoa</taxon>
        <taxon>Ecdysozoa</taxon>
        <taxon>Arthropoda</taxon>
        <taxon>Hexapoda</taxon>
        <taxon>Insecta</taxon>
        <taxon>Pterygota</taxon>
        <taxon>Neoptera</taxon>
        <taxon>Endopterygota</taxon>
        <taxon>Lepidoptera</taxon>
        <taxon>Glossata</taxon>
        <taxon>Ditrysia</taxon>
        <taxon>Tineoidea</taxon>
        <taxon>Psychidae</taxon>
        <taxon>Oiketicinae</taxon>
        <taxon>Eumeta</taxon>
    </lineage>
</organism>
<feature type="region of interest" description="Disordered" evidence="1">
    <location>
        <begin position="159"/>
        <end position="180"/>
    </location>
</feature>
<keyword evidence="2" id="KW-0732">Signal</keyword>
<gene>
    <name evidence="3" type="ORF">EVAR_54148_1</name>
</gene>
<feature type="chain" id="PRO_5020039209" evidence="2">
    <location>
        <begin position="23"/>
        <end position="251"/>
    </location>
</feature>
<proteinExistence type="predicted"/>
<keyword evidence="4" id="KW-1185">Reference proteome</keyword>
<evidence type="ECO:0000256" key="2">
    <source>
        <dbReference type="SAM" id="SignalP"/>
    </source>
</evidence>
<feature type="signal peptide" evidence="2">
    <location>
        <begin position="1"/>
        <end position="22"/>
    </location>
</feature>
<dbReference type="Proteomes" id="UP000299102">
    <property type="component" value="Unassembled WGS sequence"/>
</dbReference>
<dbReference type="EMBL" id="BGZK01001033">
    <property type="protein sequence ID" value="GBP69190.1"/>
    <property type="molecule type" value="Genomic_DNA"/>
</dbReference>
<dbReference type="AlphaFoldDB" id="A0A4C1Y0Z4"/>
<protein>
    <submittedName>
        <fullName evidence="3">Uncharacterized protein</fullName>
    </submittedName>
</protein>
<sequence length="251" mass="27409">MFPTAVPCRVLISLLLTTSVRLTPEVDHGPAFGSELGRLGPALSGSRSQNPIEPQTPLSCDIYVGLGKNARRYSDQLAGAVCRTLDYTSRCACLSFVLRLRKRLVHDESLQRRQCRHLRQSNSGAASRPPSQSFTSEKVKVVPRKRHLIRPCQGECSRGVGVTGRTRRTTAAARRGPRPRRAAYTAALVGPRRPDAAVRRAMYAERAEEQLREAPIGRERIQDTSSTFPFASDTPPLAGAASQTAGYISGT</sequence>
<evidence type="ECO:0000256" key="1">
    <source>
        <dbReference type="SAM" id="MobiDB-lite"/>
    </source>
</evidence>
<evidence type="ECO:0000313" key="3">
    <source>
        <dbReference type="EMBL" id="GBP69190.1"/>
    </source>
</evidence>
<name>A0A4C1Y0Z4_EUMVA</name>